<protein>
    <recommendedName>
        <fullName evidence="7">Ankyrin repeat domain-containing protein</fullName>
    </recommendedName>
</protein>
<dbReference type="Gene3D" id="1.25.40.20">
    <property type="entry name" value="Ankyrin repeat-containing domain"/>
    <property type="match status" value="1"/>
</dbReference>
<feature type="region of interest" description="Disordered" evidence="4">
    <location>
        <begin position="142"/>
        <end position="171"/>
    </location>
</feature>
<dbReference type="AlphaFoldDB" id="A0A8J3YTD8"/>
<dbReference type="InterPro" id="IPR036770">
    <property type="entry name" value="Ankyrin_rpt-contain_sf"/>
</dbReference>
<evidence type="ECO:0000256" key="1">
    <source>
        <dbReference type="ARBA" id="ARBA00022737"/>
    </source>
</evidence>
<evidence type="ECO:0000256" key="4">
    <source>
        <dbReference type="SAM" id="MobiDB-lite"/>
    </source>
</evidence>
<comment type="caution">
    <text evidence="5">The sequence shown here is derived from an EMBL/GenBank/DDBJ whole genome shotgun (WGS) entry which is preliminary data.</text>
</comment>
<organism evidence="5 6">
    <name type="scientific">Virgisporangium aliadipatigenens</name>
    <dbReference type="NCBI Taxonomy" id="741659"/>
    <lineage>
        <taxon>Bacteria</taxon>
        <taxon>Bacillati</taxon>
        <taxon>Actinomycetota</taxon>
        <taxon>Actinomycetes</taxon>
        <taxon>Micromonosporales</taxon>
        <taxon>Micromonosporaceae</taxon>
        <taxon>Virgisporangium</taxon>
    </lineage>
</organism>
<dbReference type="Proteomes" id="UP000619260">
    <property type="component" value="Unassembled WGS sequence"/>
</dbReference>
<dbReference type="Pfam" id="PF12796">
    <property type="entry name" value="Ank_2"/>
    <property type="match status" value="1"/>
</dbReference>
<evidence type="ECO:0000256" key="3">
    <source>
        <dbReference type="PROSITE-ProRule" id="PRU00023"/>
    </source>
</evidence>
<feature type="compositionally biased region" description="Basic and acidic residues" evidence="4">
    <location>
        <begin position="324"/>
        <end position="334"/>
    </location>
</feature>
<dbReference type="SMART" id="SM00248">
    <property type="entry name" value="ANK"/>
    <property type="match status" value="4"/>
</dbReference>
<feature type="compositionally biased region" description="Gly residues" evidence="4">
    <location>
        <begin position="336"/>
        <end position="347"/>
    </location>
</feature>
<dbReference type="SUPFAM" id="SSF48403">
    <property type="entry name" value="Ankyrin repeat"/>
    <property type="match status" value="1"/>
</dbReference>
<keyword evidence="6" id="KW-1185">Reference proteome</keyword>
<dbReference type="PANTHER" id="PTHR24171">
    <property type="entry name" value="ANKYRIN REPEAT DOMAIN-CONTAINING PROTEIN 39-RELATED"/>
    <property type="match status" value="1"/>
</dbReference>
<dbReference type="InterPro" id="IPR002110">
    <property type="entry name" value="Ankyrin_rpt"/>
</dbReference>
<sequence>MIGTLTGRRYGLPGWMLARATELRLAGDWRGACATAGVDVEPAAAAAAAADLPHLVPDLLRWHFPREPGDGLFRIGVVARLTDDGLTVHSPERRDHPQRLVLRPAADREPSFGRRPRARAVQDWRHLRHLWDARHADELRHRVGGGDRTPFFEPDGTPAELPKQRPSGDDPAALTEWTTLRHEAGEFVRAWEEAGFAVARAVDAEAWFEALGDPRVAFTTLLADARRFGADVVALAPPDPHRHVALAVDLSAAQPVVRLVGAPHDLPLLPQLSWERPADLDLLRAGLLRPDHLHPLVRTALFPALAPTEGPAAHGPTAAPQPAGRDRAEADRVAGSRGGRAPAGGVAGYVPPPTEIPPLPLTVRVACGGDWHPATVADNTLHLPAHSPAELARERAVAALGGTPIGCATVRERWRAHPPRPVRILRRHAILAASHGDGPELLRLLDAGLDPTLMRTRDGHTLAHLLAGIAPEHAPAVVRRLIAAGEDPNAADRTGTTPLLFGVRGGAPAATVRALLDAGADPSATLGAARRTALHLVRGADAEETVRLLVDAGVPVGARDRFGETPLVRAVDTGSVPAVRALLRAGADRTVTDRFGRPLVIIAEERGDDATAALLDEEERP</sequence>
<dbReference type="RefSeq" id="WP_203904596.1">
    <property type="nucleotide sequence ID" value="NZ_BOPF01000045.1"/>
</dbReference>
<keyword evidence="2 3" id="KW-0040">ANK repeat</keyword>
<proteinExistence type="predicted"/>
<dbReference type="PROSITE" id="PS50297">
    <property type="entry name" value="ANK_REP_REGION"/>
    <property type="match status" value="1"/>
</dbReference>
<name>A0A8J3YTD8_9ACTN</name>
<gene>
    <name evidence="5" type="ORF">Val02_80670</name>
</gene>
<feature type="repeat" description="ANK" evidence="3">
    <location>
        <begin position="494"/>
        <end position="527"/>
    </location>
</feature>
<feature type="region of interest" description="Disordered" evidence="4">
    <location>
        <begin position="307"/>
        <end position="351"/>
    </location>
</feature>
<reference evidence="5" key="1">
    <citation type="submission" date="2021-01" db="EMBL/GenBank/DDBJ databases">
        <title>Whole genome shotgun sequence of Virgisporangium aliadipatigenens NBRC 105644.</title>
        <authorList>
            <person name="Komaki H."/>
            <person name="Tamura T."/>
        </authorList>
    </citation>
    <scope>NUCLEOTIDE SEQUENCE</scope>
    <source>
        <strain evidence="5">NBRC 105644</strain>
    </source>
</reference>
<evidence type="ECO:0008006" key="7">
    <source>
        <dbReference type="Google" id="ProtNLM"/>
    </source>
</evidence>
<keyword evidence="1" id="KW-0677">Repeat</keyword>
<accession>A0A8J3YTD8</accession>
<dbReference type="PROSITE" id="PS50088">
    <property type="entry name" value="ANK_REPEAT"/>
    <property type="match status" value="3"/>
</dbReference>
<feature type="repeat" description="ANK" evidence="3">
    <location>
        <begin position="562"/>
        <end position="594"/>
    </location>
</feature>
<evidence type="ECO:0000256" key="2">
    <source>
        <dbReference type="ARBA" id="ARBA00023043"/>
    </source>
</evidence>
<dbReference type="EMBL" id="BOPF01000045">
    <property type="protein sequence ID" value="GIJ51181.1"/>
    <property type="molecule type" value="Genomic_DNA"/>
</dbReference>
<evidence type="ECO:0000313" key="6">
    <source>
        <dbReference type="Proteomes" id="UP000619260"/>
    </source>
</evidence>
<feature type="repeat" description="ANK" evidence="3">
    <location>
        <begin position="529"/>
        <end position="561"/>
    </location>
</feature>
<evidence type="ECO:0000313" key="5">
    <source>
        <dbReference type="EMBL" id="GIJ51181.1"/>
    </source>
</evidence>